<feature type="region of interest" description="Disordered" evidence="2">
    <location>
        <begin position="424"/>
        <end position="447"/>
    </location>
</feature>
<gene>
    <name evidence="3" type="ORF">CLF_111286</name>
</gene>
<accession>G7YLL0</accession>
<evidence type="ECO:0000313" key="4">
    <source>
        <dbReference type="Proteomes" id="UP000008909"/>
    </source>
</evidence>
<reference key="2">
    <citation type="submission" date="2011-10" db="EMBL/GenBank/DDBJ databases">
        <title>The genome and transcriptome sequence of Clonorchis sinensis provide insights into the carcinogenic liver fluke.</title>
        <authorList>
            <person name="Wang X."/>
            <person name="Huang Y."/>
            <person name="Chen W."/>
            <person name="Liu H."/>
            <person name="Guo L."/>
            <person name="Chen Y."/>
            <person name="Luo F."/>
            <person name="Zhou W."/>
            <person name="Sun J."/>
            <person name="Mao Q."/>
            <person name="Liang P."/>
            <person name="Zhou C."/>
            <person name="Tian Y."/>
            <person name="Men J."/>
            <person name="Lv X."/>
            <person name="Huang L."/>
            <person name="Zhou J."/>
            <person name="Hu Y."/>
            <person name="Li R."/>
            <person name="Zhang F."/>
            <person name="Lei H."/>
            <person name="Li X."/>
            <person name="Hu X."/>
            <person name="Liang C."/>
            <person name="Xu J."/>
            <person name="Wu Z."/>
            <person name="Yu X."/>
        </authorList>
    </citation>
    <scope>NUCLEOTIDE SEQUENCE</scope>
    <source>
        <strain>Henan</strain>
    </source>
</reference>
<evidence type="ECO:0000256" key="1">
    <source>
        <dbReference type="SAM" id="Coils"/>
    </source>
</evidence>
<protein>
    <submittedName>
        <fullName evidence="3">Uncharacterized protein</fullName>
    </submittedName>
</protein>
<name>G7YLL0_CLOSI</name>
<dbReference type="EMBL" id="DF143611">
    <property type="protein sequence ID" value="GAA53841.1"/>
    <property type="molecule type" value="Genomic_DNA"/>
</dbReference>
<evidence type="ECO:0000313" key="3">
    <source>
        <dbReference type="EMBL" id="GAA53841.1"/>
    </source>
</evidence>
<feature type="region of interest" description="Disordered" evidence="2">
    <location>
        <begin position="465"/>
        <end position="486"/>
    </location>
</feature>
<reference evidence="3" key="1">
    <citation type="journal article" date="2011" name="Genome Biol.">
        <title>The draft genome of the carcinogenic human liver fluke Clonorchis sinensis.</title>
        <authorList>
            <person name="Wang X."/>
            <person name="Chen W."/>
            <person name="Huang Y."/>
            <person name="Sun J."/>
            <person name="Men J."/>
            <person name="Liu H."/>
            <person name="Luo F."/>
            <person name="Guo L."/>
            <person name="Lv X."/>
            <person name="Deng C."/>
            <person name="Zhou C."/>
            <person name="Fan Y."/>
            <person name="Li X."/>
            <person name="Huang L."/>
            <person name="Hu Y."/>
            <person name="Liang C."/>
            <person name="Hu X."/>
            <person name="Xu J."/>
            <person name="Yu X."/>
        </authorList>
    </citation>
    <scope>NUCLEOTIDE SEQUENCE [LARGE SCALE GENOMIC DNA]</scope>
    <source>
        <strain evidence="3">Henan</strain>
    </source>
</reference>
<organism evidence="3 4">
    <name type="scientific">Clonorchis sinensis</name>
    <name type="common">Chinese liver fluke</name>
    <dbReference type="NCBI Taxonomy" id="79923"/>
    <lineage>
        <taxon>Eukaryota</taxon>
        <taxon>Metazoa</taxon>
        <taxon>Spiralia</taxon>
        <taxon>Lophotrochozoa</taxon>
        <taxon>Platyhelminthes</taxon>
        <taxon>Trematoda</taxon>
        <taxon>Digenea</taxon>
        <taxon>Opisthorchiida</taxon>
        <taxon>Opisthorchiata</taxon>
        <taxon>Opisthorchiidae</taxon>
        <taxon>Clonorchis</taxon>
    </lineage>
</organism>
<keyword evidence="4" id="KW-1185">Reference proteome</keyword>
<dbReference type="AlphaFoldDB" id="G7YLL0"/>
<keyword evidence="1" id="KW-0175">Coiled coil</keyword>
<proteinExistence type="predicted"/>
<evidence type="ECO:0000256" key="2">
    <source>
        <dbReference type="SAM" id="MobiDB-lite"/>
    </source>
</evidence>
<sequence length="486" mass="52523">MIGMTALLYYGKTMVIIVSPGTQFLSRGYGNKRFICILGSLRGRNIRVFGTVAHEFHFHFVLAFVPPSIIQATIVELRRTQSGAAIPNLCSKESSIIAGGIPLNKAEEFVKVSHFSDVLVQIKRIKTVLFADETSSSGKYQGYGEIRRSHRTGYDTRGTVITVPYLALWTASLGGVSRQHLLSDQFAEGMQPALGAQLRLARATGQLSVKELVHPARELAEAPLATLQSQNNREDSTVEDLKNKLDQLVERLAAIKTEVRRQARTSLCVRRQVRTARVPNQTRPRTDNIGSRFSAITSPPAASRYSPAINTLGVAQSEDSHAANGKLDYRCRMASGSRGPSDVNDSVLSLPIDPASNLLASISAGPPTVPDNCKAGYRSAGPHTAPNDAGFEVLPPTSQRSVHDPFSSPYYVADACLRAAQTRLSAPGPAPRARHHEPSTSTLGRPSMSSLASIALARLTTGLTDTVSNHPGHEDDTQVLPIDFLT</sequence>
<dbReference type="Proteomes" id="UP000008909">
    <property type="component" value="Unassembled WGS sequence"/>
</dbReference>
<feature type="coiled-coil region" evidence="1">
    <location>
        <begin position="224"/>
        <end position="265"/>
    </location>
</feature>